<proteinExistence type="inferred from homology"/>
<protein>
    <recommendedName>
        <fullName evidence="6">Subtilisin-chymotrypsin inhibitor-2A</fullName>
    </recommendedName>
</protein>
<keyword evidence="2" id="KW-0646">Protease inhibitor</keyword>
<reference evidence="4 5" key="1">
    <citation type="submission" date="2019-11" db="EMBL/GenBank/DDBJ databases">
        <title>Whole genome sequence of Oryza granulata.</title>
        <authorList>
            <person name="Li W."/>
        </authorList>
    </citation>
    <scope>NUCLEOTIDE SEQUENCE [LARGE SCALE GENOMIC DNA]</scope>
    <source>
        <strain evidence="5">cv. Menghai</strain>
        <tissue evidence="4">Leaf</tissue>
    </source>
</reference>
<accession>A0A6G1EMZ2</accession>
<dbReference type="GO" id="GO:0009611">
    <property type="term" value="P:response to wounding"/>
    <property type="evidence" value="ECO:0007669"/>
    <property type="project" value="InterPro"/>
</dbReference>
<dbReference type="Gene3D" id="3.30.10.10">
    <property type="entry name" value="Trypsin Inhibitor V, subunit A"/>
    <property type="match status" value="1"/>
</dbReference>
<dbReference type="OrthoDB" id="640885at2759"/>
<dbReference type="Pfam" id="PF00280">
    <property type="entry name" value="potato_inhibit"/>
    <property type="match status" value="1"/>
</dbReference>
<evidence type="ECO:0000256" key="1">
    <source>
        <dbReference type="ARBA" id="ARBA00008210"/>
    </source>
</evidence>
<dbReference type="Proteomes" id="UP000479710">
    <property type="component" value="Unassembled WGS sequence"/>
</dbReference>
<evidence type="ECO:0000256" key="2">
    <source>
        <dbReference type="ARBA" id="ARBA00022690"/>
    </source>
</evidence>
<dbReference type="PANTHER" id="PTHR33091:SF108">
    <property type="entry name" value="OS01G0615050 PROTEIN"/>
    <property type="match status" value="1"/>
</dbReference>
<dbReference type="PANTHER" id="PTHR33091">
    <property type="entry name" value="PROTEIN, PUTATIVE, EXPRESSED-RELATED"/>
    <property type="match status" value="1"/>
</dbReference>
<keyword evidence="5" id="KW-1185">Reference proteome</keyword>
<gene>
    <name evidence="4" type="ORF">E2562_019055</name>
</gene>
<evidence type="ECO:0000313" key="5">
    <source>
        <dbReference type="Proteomes" id="UP000479710"/>
    </source>
</evidence>
<comment type="caution">
    <text evidence="4">The sequence shown here is derived from an EMBL/GenBank/DDBJ whole genome shotgun (WGS) entry which is preliminary data.</text>
</comment>
<name>A0A6G1EMZ2_9ORYZ</name>
<evidence type="ECO:0000313" key="4">
    <source>
        <dbReference type="EMBL" id="KAF0925987.1"/>
    </source>
</evidence>
<sequence length="73" mass="8255">MMSSSNNKPRDALKIEWPELVGLTIKEAKEKIEAYRPDLIVVVFPVGKIIPQVVDENRVILWVDTVAEVPRIG</sequence>
<comment type="similarity">
    <text evidence="1">Belongs to the protease inhibitor I13 (potato type I serine protease inhibitor) family.</text>
</comment>
<evidence type="ECO:0008006" key="6">
    <source>
        <dbReference type="Google" id="ProtNLM"/>
    </source>
</evidence>
<dbReference type="EMBL" id="SPHZ02000003">
    <property type="protein sequence ID" value="KAF0925987.1"/>
    <property type="molecule type" value="Genomic_DNA"/>
</dbReference>
<dbReference type="SUPFAM" id="SSF54654">
    <property type="entry name" value="CI-2 family of serine protease inhibitors"/>
    <property type="match status" value="1"/>
</dbReference>
<dbReference type="InterPro" id="IPR036354">
    <property type="entry name" value="Prot_inh_pot1_sf"/>
</dbReference>
<organism evidence="4 5">
    <name type="scientific">Oryza meyeriana var. granulata</name>
    <dbReference type="NCBI Taxonomy" id="110450"/>
    <lineage>
        <taxon>Eukaryota</taxon>
        <taxon>Viridiplantae</taxon>
        <taxon>Streptophyta</taxon>
        <taxon>Embryophyta</taxon>
        <taxon>Tracheophyta</taxon>
        <taxon>Spermatophyta</taxon>
        <taxon>Magnoliopsida</taxon>
        <taxon>Liliopsida</taxon>
        <taxon>Poales</taxon>
        <taxon>Poaceae</taxon>
        <taxon>BOP clade</taxon>
        <taxon>Oryzoideae</taxon>
        <taxon>Oryzeae</taxon>
        <taxon>Oryzinae</taxon>
        <taxon>Oryza</taxon>
        <taxon>Oryza meyeriana</taxon>
    </lineage>
</organism>
<dbReference type="GO" id="GO:0004867">
    <property type="term" value="F:serine-type endopeptidase inhibitor activity"/>
    <property type="evidence" value="ECO:0007669"/>
    <property type="project" value="UniProtKB-KW"/>
</dbReference>
<dbReference type="AlphaFoldDB" id="A0A6G1EMZ2"/>
<keyword evidence="3" id="KW-0722">Serine protease inhibitor</keyword>
<dbReference type="InterPro" id="IPR000864">
    <property type="entry name" value="Prot_inh_pot1"/>
</dbReference>
<evidence type="ECO:0000256" key="3">
    <source>
        <dbReference type="ARBA" id="ARBA00022900"/>
    </source>
</evidence>